<sequence>MSLCLSFFPPRCMYSSFMLCTTRITSVFSKRTLSPCLLKYLFTLSSVLRELLPPSAATVSPYACNSFRSTSFVQIFLLISSTKAINNNGIKALHYVRPTFTLESPYTPGPHSTLLFVSTTILSQPLGPPSTSGSHRHCSWDCSTGLLQVYESNCHILLSFQFLLY</sequence>
<accession>A0AAD9N8B6</accession>
<evidence type="ECO:0000313" key="2">
    <source>
        <dbReference type="Proteomes" id="UP001209878"/>
    </source>
</evidence>
<gene>
    <name evidence="1" type="ORF">NP493_1744g00039</name>
</gene>
<dbReference type="EMBL" id="JAODUO010001742">
    <property type="protein sequence ID" value="KAK2159143.1"/>
    <property type="molecule type" value="Genomic_DNA"/>
</dbReference>
<dbReference type="Proteomes" id="UP001209878">
    <property type="component" value="Unassembled WGS sequence"/>
</dbReference>
<evidence type="ECO:0000313" key="1">
    <source>
        <dbReference type="EMBL" id="KAK2159143.1"/>
    </source>
</evidence>
<name>A0AAD9N8B6_RIDPI</name>
<keyword evidence="2" id="KW-1185">Reference proteome</keyword>
<reference evidence="1" key="1">
    <citation type="journal article" date="2023" name="Mol. Biol. Evol.">
        <title>Third-Generation Sequencing Reveals the Adaptive Role of the Epigenome in Three Deep-Sea Polychaetes.</title>
        <authorList>
            <person name="Perez M."/>
            <person name="Aroh O."/>
            <person name="Sun Y."/>
            <person name="Lan Y."/>
            <person name="Juniper S.K."/>
            <person name="Young C.R."/>
            <person name="Angers B."/>
            <person name="Qian P.Y."/>
        </authorList>
    </citation>
    <scope>NUCLEOTIDE SEQUENCE</scope>
    <source>
        <strain evidence="1">R07B-5</strain>
    </source>
</reference>
<proteinExistence type="predicted"/>
<dbReference type="AlphaFoldDB" id="A0AAD9N8B6"/>
<organism evidence="1 2">
    <name type="scientific">Ridgeia piscesae</name>
    <name type="common">Tubeworm</name>
    <dbReference type="NCBI Taxonomy" id="27915"/>
    <lineage>
        <taxon>Eukaryota</taxon>
        <taxon>Metazoa</taxon>
        <taxon>Spiralia</taxon>
        <taxon>Lophotrochozoa</taxon>
        <taxon>Annelida</taxon>
        <taxon>Polychaeta</taxon>
        <taxon>Sedentaria</taxon>
        <taxon>Canalipalpata</taxon>
        <taxon>Sabellida</taxon>
        <taxon>Siboglinidae</taxon>
        <taxon>Ridgeia</taxon>
    </lineage>
</organism>
<protein>
    <submittedName>
        <fullName evidence="1">Uncharacterized protein</fullName>
    </submittedName>
</protein>
<comment type="caution">
    <text evidence="1">The sequence shown here is derived from an EMBL/GenBank/DDBJ whole genome shotgun (WGS) entry which is preliminary data.</text>
</comment>